<accession>A0A7C0U3J6</accession>
<evidence type="ECO:0000313" key="2">
    <source>
        <dbReference type="EMBL" id="HDD44693.1"/>
    </source>
</evidence>
<feature type="domain" description="Nitroreductase" evidence="1">
    <location>
        <begin position="62"/>
        <end position="238"/>
    </location>
</feature>
<dbReference type="Pfam" id="PF00881">
    <property type="entry name" value="Nitroreductase"/>
    <property type="match status" value="1"/>
</dbReference>
<dbReference type="InterPro" id="IPR029479">
    <property type="entry name" value="Nitroreductase"/>
</dbReference>
<name>A0A7C0U3J6_DESA2</name>
<reference evidence="2" key="1">
    <citation type="journal article" date="2020" name="mSystems">
        <title>Genome- and Community-Level Interaction Insights into Carbon Utilization and Element Cycling Functions of Hydrothermarchaeota in Hydrothermal Sediment.</title>
        <authorList>
            <person name="Zhou Z."/>
            <person name="Liu Y."/>
            <person name="Xu W."/>
            <person name="Pan J."/>
            <person name="Luo Z.H."/>
            <person name="Li M."/>
        </authorList>
    </citation>
    <scope>NUCLEOTIDE SEQUENCE [LARGE SCALE GENOMIC DNA]</scope>
    <source>
        <strain evidence="2">HyVt-233</strain>
    </source>
</reference>
<dbReference type="AlphaFoldDB" id="A0A7C0U3J6"/>
<dbReference type="PANTHER" id="PTHR43745">
    <property type="entry name" value="NITROREDUCTASE MJ1384-RELATED"/>
    <property type="match status" value="1"/>
</dbReference>
<sequence length="240" mass="27242">MKIYQKGIGYRYLFETKYFRDRPLIDDLGLITSPPPYKIYPNAKKIILPKPHFPPCDFWEIIAKRRSKRNYTKKSMDLKTLAHLLWASQGITSKSGYRAAPSAGALYPVETYLSIQNVENVDKGIYHFNILEFCLEELAKGDFKNDLTNAALGQGMVRQAAVVFIWTAVILRCMAKYRNRAIRYIFLDAGHICQNMLLAATALGLGACPIGAFFDEEIDRILGIDSENEMTIYIATVGRL</sequence>
<dbReference type="EMBL" id="DRBS01000281">
    <property type="protein sequence ID" value="HDD44693.1"/>
    <property type="molecule type" value="Genomic_DNA"/>
</dbReference>
<dbReference type="InterPro" id="IPR020051">
    <property type="entry name" value="SagB-type_dehydrogenase"/>
</dbReference>
<dbReference type="CDD" id="cd02142">
    <property type="entry name" value="McbC_SagB-like_oxidoreductase"/>
    <property type="match status" value="1"/>
</dbReference>
<dbReference type="NCBIfam" id="TIGR03605">
    <property type="entry name" value="antibiot_sagB"/>
    <property type="match status" value="1"/>
</dbReference>
<dbReference type="PANTHER" id="PTHR43745:SF2">
    <property type="entry name" value="NITROREDUCTASE MJ1384-RELATED"/>
    <property type="match status" value="1"/>
</dbReference>
<dbReference type="InterPro" id="IPR000415">
    <property type="entry name" value="Nitroreductase-like"/>
</dbReference>
<dbReference type="SUPFAM" id="SSF55469">
    <property type="entry name" value="FMN-dependent nitroreductase-like"/>
    <property type="match status" value="1"/>
</dbReference>
<dbReference type="Gene3D" id="3.40.109.10">
    <property type="entry name" value="NADH Oxidase"/>
    <property type="match status" value="1"/>
</dbReference>
<comment type="caution">
    <text evidence="2">The sequence shown here is derived from an EMBL/GenBank/DDBJ whole genome shotgun (WGS) entry which is preliminary data.</text>
</comment>
<dbReference type="Proteomes" id="UP000886289">
    <property type="component" value="Unassembled WGS sequence"/>
</dbReference>
<proteinExistence type="predicted"/>
<gene>
    <name evidence="2" type="ORF">ENG63_07530</name>
</gene>
<organism evidence="2">
    <name type="scientific">Desulfofervidus auxilii</name>
    <dbReference type="NCBI Taxonomy" id="1621989"/>
    <lineage>
        <taxon>Bacteria</taxon>
        <taxon>Pseudomonadati</taxon>
        <taxon>Thermodesulfobacteriota</taxon>
        <taxon>Candidatus Desulfofervidia</taxon>
        <taxon>Candidatus Desulfofervidales</taxon>
        <taxon>Candidatus Desulfofervidaceae</taxon>
        <taxon>Candidatus Desulfofervidus</taxon>
    </lineage>
</organism>
<dbReference type="GO" id="GO:0016491">
    <property type="term" value="F:oxidoreductase activity"/>
    <property type="evidence" value="ECO:0007669"/>
    <property type="project" value="InterPro"/>
</dbReference>
<protein>
    <submittedName>
        <fullName evidence="2">SagB/ThcOx family dehydrogenase</fullName>
    </submittedName>
</protein>
<dbReference type="InterPro" id="IPR052544">
    <property type="entry name" value="Bacteriocin_Proc_Enz"/>
</dbReference>
<evidence type="ECO:0000259" key="1">
    <source>
        <dbReference type="Pfam" id="PF00881"/>
    </source>
</evidence>